<gene>
    <name evidence="2" type="primary">lptC</name>
    <name evidence="2" type="ORF">GQF63_06720</name>
</gene>
<dbReference type="PROSITE" id="PS51257">
    <property type="entry name" value="PROKAR_LIPOPROTEIN"/>
    <property type="match status" value="1"/>
</dbReference>
<feature type="chain" id="PRO_5026854410" evidence="1">
    <location>
        <begin position="29"/>
        <end position="205"/>
    </location>
</feature>
<dbReference type="GO" id="GO:0005886">
    <property type="term" value="C:plasma membrane"/>
    <property type="evidence" value="ECO:0007669"/>
    <property type="project" value="InterPro"/>
</dbReference>
<dbReference type="OrthoDB" id="9812080at2"/>
<organism evidence="2 3">
    <name type="scientific">Sphingobacterium humi</name>
    <dbReference type="NCBI Taxonomy" id="1796905"/>
    <lineage>
        <taxon>Bacteria</taxon>
        <taxon>Pseudomonadati</taxon>
        <taxon>Bacteroidota</taxon>
        <taxon>Sphingobacteriia</taxon>
        <taxon>Sphingobacteriales</taxon>
        <taxon>Sphingobacteriaceae</taxon>
        <taxon>Sphingobacterium</taxon>
    </lineage>
</organism>
<evidence type="ECO:0000313" key="2">
    <source>
        <dbReference type="EMBL" id="MVZ61708.1"/>
    </source>
</evidence>
<evidence type="ECO:0000313" key="3">
    <source>
        <dbReference type="Proteomes" id="UP000435036"/>
    </source>
</evidence>
<evidence type="ECO:0000256" key="1">
    <source>
        <dbReference type="SAM" id="SignalP"/>
    </source>
</evidence>
<accession>A0A6N8L0P4</accession>
<dbReference type="AlphaFoldDB" id="A0A6N8L0P4"/>
<comment type="caution">
    <text evidence="2">The sequence shown here is derived from an EMBL/GenBank/DDBJ whole genome shotgun (WGS) entry which is preliminary data.</text>
</comment>
<dbReference type="InterPro" id="IPR010664">
    <property type="entry name" value="LipoPS_assembly_LptC-rel"/>
</dbReference>
<dbReference type="Proteomes" id="UP000435036">
    <property type="component" value="Unassembled WGS sequence"/>
</dbReference>
<dbReference type="EMBL" id="WSQA01000004">
    <property type="protein sequence ID" value="MVZ61708.1"/>
    <property type="molecule type" value="Genomic_DNA"/>
</dbReference>
<protein>
    <submittedName>
        <fullName evidence="2">LPS export ABC transporter periplasmic protein LptC</fullName>
    </submittedName>
</protein>
<reference evidence="2 3" key="1">
    <citation type="submission" date="2019-12" db="EMBL/GenBank/DDBJ databases">
        <authorList>
            <person name="Dong K."/>
        </authorList>
    </citation>
    <scope>NUCLEOTIDE SEQUENCE [LARGE SCALE GENOMIC DNA]</scope>
    <source>
        <strain evidence="2 3">JCM 31225</strain>
    </source>
</reference>
<dbReference type="InterPro" id="IPR026265">
    <property type="entry name" value="LptC"/>
</dbReference>
<proteinExistence type="predicted"/>
<keyword evidence="3" id="KW-1185">Reference proteome</keyword>
<name>A0A6N8L0P4_9SPHI</name>
<dbReference type="Gene3D" id="2.60.450.10">
    <property type="entry name" value="Lipopolysaccharide (LPS) transport protein A like domain"/>
    <property type="match status" value="1"/>
</dbReference>
<dbReference type="RefSeq" id="WP_160368451.1">
    <property type="nucleotide sequence ID" value="NZ_WSQA01000004.1"/>
</dbReference>
<keyword evidence="1" id="KW-0732">Signal</keyword>
<dbReference type="NCBIfam" id="TIGR04409">
    <property type="entry name" value="LptC_YrbK"/>
    <property type="match status" value="1"/>
</dbReference>
<dbReference type="GO" id="GO:0015221">
    <property type="term" value="F:lipopolysaccharide transmembrane transporter activity"/>
    <property type="evidence" value="ECO:0007669"/>
    <property type="project" value="InterPro"/>
</dbReference>
<dbReference type="Pfam" id="PF06835">
    <property type="entry name" value="LptC"/>
    <property type="match status" value="1"/>
</dbReference>
<sequence length="205" mass="23348">MFSTKRKYKISSILPLSILLLGAILSSACENDMKDIDRMANIQQEEAVDISKDVIVVYSDSARVKAELTAPEMRVYHDTTNRTQGDYEFKKGVKIIFFDEQAKESQRITSKYAKQYAETGLIEFRQNVILTMANGSIVRTEELFYDEKGAKYYNTQPITIEFTEGRGHLSGTSFTSDLDFNRVDFTESTGLYYFDANKKIPGFGN</sequence>
<feature type="signal peptide" evidence="1">
    <location>
        <begin position="1"/>
        <end position="28"/>
    </location>
</feature>